<feature type="coiled-coil region" evidence="1">
    <location>
        <begin position="44"/>
        <end position="78"/>
    </location>
</feature>
<dbReference type="Proteomes" id="UP001460270">
    <property type="component" value="Unassembled WGS sequence"/>
</dbReference>
<dbReference type="EMBL" id="JBBPFD010000011">
    <property type="protein sequence ID" value="KAK7907186.1"/>
    <property type="molecule type" value="Genomic_DNA"/>
</dbReference>
<name>A0AAW0P1H4_9GOBI</name>
<evidence type="ECO:0000313" key="4">
    <source>
        <dbReference type="Proteomes" id="UP001460270"/>
    </source>
</evidence>
<reference evidence="4" key="1">
    <citation type="submission" date="2024-04" db="EMBL/GenBank/DDBJ databases">
        <title>Salinicola lusitanus LLJ914,a marine bacterium isolated from the Okinawa Trough.</title>
        <authorList>
            <person name="Li J."/>
        </authorList>
    </citation>
    <scope>NUCLEOTIDE SEQUENCE [LARGE SCALE GENOMIC DNA]</scope>
</reference>
<feature type="region of interest" description="Disordered" evidence="2">
    <location>
        <begin position="1"/>
        <end position="33"/>
    </location>
</feature>
<comment type="caution">
    <text evidence="3">The sequence shown here is derived from an EMBL/GenBank/DDBJ whole genome shotgun (WGS) entry which is preliminary data.</text>
</comment>
<dbReference type="InterPro" id="IPR042566">
    <property type="entry name" value="L1_C"/>
</dbReference>
<keyword evidence="4" id="KW-1185">Reference proteome</keyword>
<dbReference type="PANTHER" id="PTHR11505">
    <property type="entry name" value="L1 TRANSPOSABLE ELEMENT-RELATED"/>
    <property type="match status" value="1"/>
</dbReference>
<protein>
    <recommendedName>
        <fullName evidence="5">L1 transposable element RRM domain-containing protein</fullName>
    </recommendedName>
</protein>
<proteinExistence type="predicted"/>
<evidence type="ECO:0000256" key="1">
    <source>
        <dbReference type="SAM" id="Coils"/>
    </source>
</evidence>
<evidence type="ECO:0000313" key="3">
    <source>
        <dbReference type="EMBL" id="KAK7907186.1"/>
    </source>
</evidence>
<feature type="region of interest" description="Disordered" evidence="2">
    <location>
        <begin position="288"/>
        <end position="323"/>
    </location>
</feature>
<keyword evidence="1" id="KW-0175">Coiled coil</keyword>
<sequence length="323" mass="37189">MKRSSQKEKSKTNEKQPETTPREEEDAEDRSSLSDILEELRGFRAETKKNFAEIKKDITKLKEDIGQLTLRVNAAEERIAENESCGTEMTKVLVHVLRKQKYLEEKCQDLESRSRRKNLRIYSVPEKSEGTNMVTFINKLLNETLGITGVHIERAHRATGNGGGRTDPTRPRSILVRFQTFMEKQRVLQAAWARKEIRLDDRRIFFDEDFTAQVFAERAKYRLVRKELQERKIKTRILYPAKLKMFVADGETRVFANPQAAAEGLQEFGIHMDCSKDPDLEAVLQAAGWQTPRTKSGKTGRPDDLSHSLKTLLRPSPQNTNKD</sequence>
<organism evidence="3 4">
    <name type="scientific">Mugilogobius chulae</name>
    <name type="common">yellowstripe goby</name>
    <dbReference type="NCBI Taxonomy" id="88201"/>
    <lineage>
        <taxon>Eukaryota</taxon>
        <taxon>Metazoa</taxon>
        <taxon>Chordata</taxon>
        <taxon>Craniata</taxon>
        <taxon>Vertebrata</taxon>
        <taxon>Euteleostomi</taxon>
        <taxon>Actinopterygii</taxon>
        <taxon>Neopterygii</taxon>
        <taxon>Teleostei</taxon>
        <taxon>Neoteleostei</taxon>
        <taxon>Acanthomorphata</taxon>
        <taxon>Gobiaria</taxon>
        <taxon>Gobiiformes</taxon>
        <taxon>Gobioidei</taxon>
        <taxon>Gobiidae</taxon>
        <taxon>Gobionellinae</taxon>
        <taxon>Mugilogobius</taxon>
    </lineage>
</organism>
<accession>A0AAW0P1H4</accession>
<dbReference type="Gene3D" id="3.30.250.20">
    <property type="entry name" value="L1 transposable element, C-terminal domain"/>
    <property type="match status" value="1"/>
</dbReference>
<evidence type="ECO:0000256" key="2">
    <source>
        <dbReference type="SAM" id="MobiDB-lite"/>
    </source>
</evidence>
<evidence type="ECO:0008006" key="5">
    <source>
        <dbReference type="Google" id="ProtNLM"/>
    </source>
</evidence>
<dbReference type="Gene3D" id="3.30.70.1820">
    <property type="entry name" value="L1 transposable element, RRM domain"/>
    <property type="match status" value="1"/>
</dbReference>
<dbReference type="AlphaFoldDB" id="A0AAW0P1H4"/>
<dbReference type="InterPro" id="IPR004244">
    <property type="entry name" value="Transposase_22"/>
</dbReference>
<feature type="compositionally biased region" description="Basic and acidic residues" evidence="2">
    <location>
        <begin position="1"/>
        <end position="22"/>
    </location>
</feature>
<gene>
    <name evidence="3" type="ORF">WMY93_015798</name>
</gene>